<dbReference type="PANTHER" id="PTHR11482:SF6">
    <property type="entry name" value="ORNITHINE DECARBOXYLASE 1-RELATED"/>
    <property type="match status" value="1"/>
</dbReference>
<keyword evidence="3" id="KW-0663">Pyridoxal phosphate</keyword>
<dbReference type="Pfam" id="PF02784">
    <property type="entry name" value="Orn_Arg_deC_N"/>
    <property type="match status" value="1"/>
</dbReference>
<evidence type="ECO:0000256" key="5">
    <source>
        <dbReference type="ARBA" id="ARBA00034115"/>
    </source>
</evidence>
<feature type="domain" description="Orn/DAP/Arg decarboxylase 2 N-terminal" evidence="8">
    <location>
        <begin position="26"/>
        <end position="259"/>
    </location>
</feature>
<evidence type="ECO:0000256" key="7">
    <source>
        <dbReference type="ARBA" id="ARBA00049127"/>
    </source>
</evidence>
<dbReference type="EMBL" id="JAOVZR010000001">
    <property type="protein sequence ID" value="MCY0148404.1"/>
    <property type="molecule type" value="Genomic_DNA"/>
</dbReference>
<dbReference type="InterPro" id="IPR000183">
    <property type="entry name" value="Orn/DAP/Arg_de-COase"/>
</dbReference>
<dbReference type="InterPro" id="IPR022653">
    <property type="entry name" value="De-COase2_pyr-phos_BS"/>
</dbReference>
<dbReference type="PRINTS" id="PR01182">
    <property type="entry name" value="ORNDCRBXLASE"/>
</dbReference>
<evidence type="ECO:0000256" key="2">
    <source>
        <dbReference type="ARBA" id="ARBA00008872"/>
    </source>
</evidence>
<proteinExistence type="inferred from homology"/>
<comment type="pathway">
    <text evidence="5">Amine and polyamine biosynthesis; putrescine biosynthesis via L-ornithine pathway; putrescine from L-ornithine: step 1/1.</text>
</comment>
<comment type="cofactor">
    <cofactor evidence="1">
        <name>pyridoxal 5'-phosphate</name>
        <dbReference type="ChEBI" id="CHEBI:597326"/>
    </cofactor>
</comment>
<dbReference type="PRINTS" id="PR01179">
    <property type="entry name" value="ODADCRBXLASE"/>
</dbReference>
<evidence type="ECO:0000256" key="1">
    <source>
        <dbReference type="ARBA" id="ARBA00001933"/>
    </source>
</evidence>
<name>A0ABT3Z9E1_9HYPH</name>
<dbReference type="InterPro" id="IPR002433">
    <property type="entry name" value="Orn_de-COase"/>
</dbReference>
<protein>
    <recommendedName>
        <fullName evidence="6">ornithine decarboxylase</fullName>
        <ecNumber evidence="6">4.1.1.17</ecNumber>
    </recommendedName>
</protein>
<keyword evidence="4 9" id="KW-0456">Lyase</keyword>
<comment type="catalytic activity">
    <reaction evidence="7">
        <text>L-ornithine + H(+) = putrescine + CO2</text>
        <dbReference type="Rhea" id="RHEA:22964"/>
        <dbReference type="ChEBI" id="CHEBI:15378"/>
        <dbReference type="ChEBI" id="CHEBI:16526"/>
        <dbReference type="ChEBI" id="CHEBI:46911"/>
        <dbReference type="ChEBI" id="CHEBI:326268"/>
        <dbReference type="EC" id="4.1.1.17"/>
    </reaction>
</comment>
<dbReference type="InterPro" id="IPR009006">
    <property type="entry name" value="Ala_racemase/Decarboxylase_C"/>
</dbReference>
<dbReference type="Gene3D" id="2.40.37.10">
    <property type="entry name" value="Lyase, Ornithine Decarboxylase, Chain A, domain 1"/>
    <property type="match status" value="1"/>
</dbReference>
<dbReference type="CDD" id="cd00622">
    <property type="entry name" value="PLPDE_III_ODC"/>
    <property type="match status" value="1"/>
</dbReference>
<evidence type="ECO:0000256" key="6">
    <source>
        <dbReference type="ARBA" id="ARBA00034138"/>
    </source>
</evidence>
<dbReference type="InterPro" id="IPR029066">
    <property type="entry name" value="PLP-binding_barrel"/>
</dbReference>
<accession>A0ABT3Z9E1</accession>
<dbReference type="SUPFAM" id="SSF51419">
    <property type="entry name" value="PLP-binding barrel"/>
    <property type="match status" value="1"/>
</dbReference>
<gene>
    <name evidence="9" type="primary">odc2</name>
    <name evidence="9" type="ORF">OEG84_11955</name>
</gene>
<dbReference type="PROSITE" id="PS00878">
    <property type="entry name" value="ODR_DC_2_1"/>
    <property type="match status" value="1"/>
</dbReference>
<dbReference type="RefSeq" id="WP_267653971.1">
    <property type="nucleotide sequence ID" value="NZ_JAOVZR010000001.1"/>
</dbReference>
<comment type="similarity">
    <text evidence="2">Belongs to the Orn/Lys/Arg decarboxylase class-II family.</text>
</comment>
<evidence type="ECO:0000256" key="3">
    <source>
        <dbReference type="ARBA" id="ARBA00022898"/>
    </source>
</evidence>
<evidence type="ECO:0000313" key="9">
    <source>
        <dbReference type="EMBL" id="MCY0148404.1"/>
    </source>
</evidence>
<dbReference type="PROSITE" id="PS00879">
    <property type="entry name" value="ODR_DC_2_2"/>
    <property type="match status" value="1"/>
</dbReference>
<reference evidence="9" key="1">
    <citation type="submission" date="2022-10" db="EMBL/GenBank/DDBJ databases">
        <title>Hoeflea sp. G2-23, isolated from marine algae.</title>
        <authorList>
            <person name="Kristyanto S."/>
            <person name="Kim J.M."/>
            <person name="Jeon C.O."/>
        </authorList>
    </citation>
    <scope>NUCLEOTIDE SEQUENCE</scope>
    <source>
        <strain evidence="9">G2-23</strain>
    </source>
</reference>
<dbReference type="GO" id="GO:0016829">
    <property type="term" value="F:lyase activity"/>
    <property type="evidence" value="ECO:0007669"/>
    <property type="project" value="UniProtKB-KW"/>
</dbReference>
<organism evidence="9 10">
    <name type="scientific">Hoeflea algicola</name>
    <dbReference type="NCBI Taxonomy" id="2983763"/>
    <lineage>
        <taxon>Bacteria</taxon>
        <taxon>Pseudomonadati</taxon>
        <taxon>Pseudomonadota</taxon>
        <taxon>Alphaproteobacteria</taxon>
        <taxon>Hyphomicrobiales</taxon>
        <taxon>Rhizobiaceae</taxon>
        <taxon>Hoeflea</taxon>
    </lineage>
</organism>
<evidence type="ECO:0000313" key="10">
    <source>
        <dbReference type="Proteomes" id="UP001073227"/>
    </source>
</evidence>
<dbReference type="PANTHER" id="PTHR11482">
    <property type="entry name" value="ARGININE/DIAMINOPIMELATE/ORNITHINE DECARBOXYLASE"/>
    <property type="match status" value="1"/>
</dbReference>
<dbReference type="Gene3D" id="3.20.20.10">
    <property type="entry name" value="Alanine racemase"/>
    <property type="match status" value="1"/>
</dbReference>
<dbReference type="InterPro" id="IPR022657">
    <property type="entry name" value="De-COase2_CS"/>
</dbReference>
<dbReference type="EC" id="4.1.1.17" evidence="6"/>
<sequence>MTTARILDFIRTRRPDGPCLVVDLDVVRDNFQSFSKALPDSSIYYAVKANPAPEILRLLAGLGSNFDCASVTEIEMALKAGATSARISYGNTIKKERDIARAHALGVSLFAVDSHEEVEKIARAAPGARVFCRVLTDGEGAEWPLSRKFGCVPQMAVDVLVYAHQLGLNSHGVSFHVGSQMTKLDAWDAALGDARRVFDKLAQQGIHLKMVNMGGGFPTRYLKDIPTAQAYGQAILGSLRKHFGNQLPETIIEPGRGMVGNAGAIKAEVVLVSRKSDEDQVRWVYLDIGKFGGLAETMDEAIRYSIVTARDGDEMEPCVLAGPTCDSADVMYEKNPYPMPVSLTIGDEVLIEGTGAYTSTYSSVAFNGFEPLRSYVI</sequence>
<evidence type="ECO:0000259" key="8">
    <source>
        <dbReference type="Pfam" id="PF02784"/>
    </source>
</evidence>
<dbReference type="Proteomes" id="UP001073227">
    <property type="component" value="Unassembled WGS sequence"/>
</dbReference>
<dbReference type="SUPFAM" id="SSF50621">
    <property type="entry name" value="Alanine racemase C-terminal domain-like"/>
    <property type="match status" value="1"/>
</dbReference>
<dbReference type="InterPro" id="IPR022644">
    <property type="entry name" value="De-COase2_N"/>
</dbReference>
<keyword evidence="10" id="KW-1185">Reference proteome</keyword>
<comment type="caution">
    <text evidence="9">The sequence shown here is derived from an EMBL/GenBank/DDBJ whole genome shotgun (WGS) entry which is preliminary data.</text>
</comment>
<evidence type="ECO:0000256" key="4">
    <source>
        <dbReference type="ARBA" id="ARBA00023239"/>
    </source>
</evidence>